<dbReference type="GO" id="GO:0003677">
    <property type="term" value="F:DNA binding"/>
    <property type="evidence" value="ECO:0007669"/>
    <property type="project" value="UniProtKB-KW"/>
</dbReference>
<reference evidence="5" key="1">
    <citation type="submission" date="2020-09" db="EMBL/GenBank/DDBJ databases">
        <authorList>
            <person name="Kim M.K."/>
        </authorList>
    </citation>
    <scope>NUCLEOTIDE SEQUENCE</scope>
    <source>
        <strain evidence="5">BT702</strain>
    </source>
</reference>
<dbReference type="AlphaFoldDB" id="A0A926Y0L7"/>
<dbReference type="PANTHER" id="PTHR40661">
    <property type="match status" value="1"/>
</dbReference>
<evidence type="ECO:0000313" key="6">
    <source>
        <dbReference type="Proteomes" id="UP000598820"/>
    </source>
</evidence>
<dbReference type="PROSITE" id="PS50943">
    <property type="entry name" value="HTH_CROC1"/>
    <property type="match status" value="1"/>
</dbReference>
<sequence>MLTTPNTPTAPLSTLVLMDIVGSQERKRLNELFMEQGWKQAEVAKDLGYKDHSVINKYLRGRQRVSESFLYKLSEHPRYRVSVKFIKSGVGPKLLLKGTGNAVHQESETLQFITLPYLPVPARATFAEMSGSENEYGFPETWTIIRDPNENYNENCVIEVNGDSMEPYYPSGTKVRCAPVDRSNWQYINSGVFAVSYAGSFVIKRIKNNDFHKGYLMLHSDNTETGGSVQVPIEQIRSILKVLRVVDGPAR</sequence>
<name>A0A926Y0L7_9BACT</name>
<dbReference type="InterPro" id="IPR036286">
    <property type="entry name" value="LexA/Signal_pep-like_sf"/>
</dbReference>
<dbReference type="Pfam" id="PF01381">
    <property type="entry name" value="HTH_3"/>
    <property type="match status" value="1"/>
</dbReference>
<organism evidence="5 6">
    <name type="scientific">Spirosoma profusum</name>
    <dbReference type="NCBI Taxonomy" id="2771354"/>
    <lineage>
        <taxon>Bacteria</taxon>
        <taxon>Pseudomonadati</taxon>
        <taxon>Bacteroidota</taxon>
        <taxon>Cytophagia</taxon>
        <taxon>Cytophagales</taxon>
        <taxon>Cytophagaceae</taxon>
        <taxon>Spirosoma</taxon>
    </lineage>
</organism>
<evidence type="ECO:0000256" key="1">
    <source>
        <dbReference type="ARBA" id="ARBA00023015"/>
    </source>
</evidence>
<dbReference type="CDD" id="cd00093">
    <property type="entry name" value="HTH_XRE"/>
    <property type="match status" value="1"/>
</dbReference>
<accession>A0A926Y0L7</accession>
<dbReference type="InterPro" id="IPR039418">
    <property type="entry name" value="LexA-like"/>
</dbReference>
<comment type="caution">
    <text evidence="5">The sequence shown here is derived from an EMBL/GenBank/DDBJ whole genome shotgun (WGS) entry which is preliminary data.</text>
</comment>
<evidence type="ECO:0000259" key="4">
    <source>
        <dbReference type="PROSITE" id="PS50943"/>
    </source>
</evidence>
<dbReference type="RefSeq" id="WP_190891028.1">
    <property type="nucleotide sequence ID" value="NZ_JACWZY010000031.1"/>
</dbReference>
<dbReference type="PANTHER" id="PTHR40661:SF3">
    <property type="entry name" value="FELS-1 PROPHAGE TRANSCRIPTIONAL REGULATOR"/>
    <property type="match status" value="1"/>
</dbReference>
<evidence type="ECO:0000313" key="5">
    <source>
        <dbReference type="EMBL" id="MBD2704449.1"/>
    </source>
</evidence>
<evidence type="ECO:0000256" key="2">
    <source>
        <dbReference type="ARBA" id="ARBA00023125"/>
    </source>
</evidence>
<gene>
    <name evidence="5" type="ORF">IC229_27660</name>
</gene>
<feature type="domain" description="HTH cro/C1-type" evidence="4">
    <location>
        <begin position="29"/>
        <end position="86"/>
    </location>
</feature>
<keyword evidence="3" id="KW-0804">Transcription</keyword>
<keyword evidence="2" id="KW-0238">DNA-binding</keyword>
<dbReference type="InterPro" id="IPR010982">
    <property type="entry name" value="Lambda_DNA-bd_dom_sf"/>
</dbReference>
<dbReference type="CDD" id="cd06529">
    <property type="entry name" value="S24_LexA-like"/>
    <property type="match status" value="1"/>
</dbReference>
<keyword evidence="6" id="KW-1185">Reference proteome</keyword>
<evidence type="ECO:0000256" key="3">
    <source>
        <dbReference type="ARBA" id="ARBA00023163"/>
    </source>
</evidence>
<dbReference type="Pfam" id="PF00717">
    <property type="entry name" value="Peptidase_S24"/>
    <property type="match status" value="1"/>
</dbReference>
<dbReference type="InterPro" id="IPR001387">
    <property type="entry name" value="Cro/C1-type_HTH"/>
</dbReference>
<proteinExistence type="predicted"/>
<dbReference type="SMART" id="SM00530">
    <property type="entry name" value="HTH_XRE"/>
    <property type="match status" value="1"/>
</dbReference>
<dbReference type="SUPFAM" id="SSF51306">
    <property type="entry name" value="LexA/Signal peptidase"/>
    <property type="match status" value="1"/>
</dbReference>
<dbReference type="InterPro" id="IPR015927">
    <property type="entry name" value="Peptidase_S24_S26A/B/C"/>
</dbReference>
<protein>
    <submittedName>
        <fullName evidence="5">Helix-turn-helix domain-containing protein</fullName>
    </submittedName>
</protein>
<dbReference type="EMBL" id="JACWZY010000031">
    <property type="protein sequence ID" value="MBD2704449.1"/>
    <property type="molecule type" value="Genomic_DNA"/>
</dbReference>
<keyword evidence="1" id="KW-0805">Transcription regulation</keyword>
<dbReference type="SUPFAM" id="SSF47413">
    <property type="entry name" value="lambda repressor-like DNA-binding domains"/>
    <property type="match status" value="1"/>
</dbReference>
<dbReference type="Gene3D" id="1.10.260.40">
    <property type="entry name" value="lambda repressor-like DNA-binding domains"/>
    <property type="match status" value="1"/>
</dbReference>
<dbReference type="Gene3D" id="2.10.109.10">
    <property type="entry name" value="Umud Fragment, subunit A"/>
    <property type="match status" value="1"/>
</dbReference>
<dbReference type="Proteomes" id="UP000598820">
    <property type="component" value="Unassembled WGS sequence"/>
</dbReference>